<protein>
    <submittedName>
        <fullName evidence="1">Uncharacterized protein</fullName>
    </submittedName>
</protein>
<name>A0A9D6QIE2_UNCEI</name>
<dbReference type="AlphaFoldDB" id="A0A9D6QIE2"/>
<accession>A0A9D6QIE2</accession>
<gene>
    <name evidence="1" type="ORF">HY076_03100</name>
</gene>
<dbReference type="EMBL" id="JACQAY010000090">
    <property type="protein sequence ID" value="MBI3539242.1"/>
    <property type="molecule type" value="Genomic_DNA"/>
</dbReference>
<reference evidence="1" key="1">
    <citation type="submission" date="2020-07" db="EMBL/GenBank/DDBJ databases">
        <title>Huge and variable diversity of episymbiotic CPR bacteria and DPANN archaea in groundwater ecosystems.</title>
        <authorList>
            <person name="He C.Y."/>
            <person name="Keren R."/>
            <person name="Whittaker M."/>
            <person name="Farag I.F."/>
            <person name="Doudna J."/>
            <person name="Cate J.H.D."/>
            <person name="Banfield J.F."/>
        </authorList>
    </citation>
    <scope>NUCLEOTIDE SEQUENCE</scope>
    <source>
        <strain evidence="1">NC_groundwater_928_Pr1_S-0.2um_72_17</strain>
    </source>
</reference>
<dbReference type="InterPro" id="IPR014717">
    <property type="entry name" value="Transl_elong_EF1B/ribsomal_bS6"/>
</dbReference>
<comment type="caution">
    <text evidence="1">The sequence shown here is derived from an EMBL/GenBank/DDBJ whole genome shotgun (WGS) entry which is preliminary data.</text>
</comment>
<sequence length="63" mass="7140">MQVRAHVKARCTYAQFVGFLDQLDHGGRLISVDRFSFSGDAPGRHQLDFWVTRYVLKQAQAGS</sequence>
<dbReference type="Proteomes" id="UP000807850">
    <property type="component" value="Unassembled WGS sequence"/>
</dbReference>
<proteinExistence type="predicted"/>
<organism evidence="1 2">
    <name type="scientific">Eiseniibacteriota bacterium</name>
    <dbReference type="NCBI Taxonomy" id="2212470"/>
    <lineage>
        <taxon>Bacteria</taxon>
        <taxon>Candidatus Eiseniibacteriota</taxon>
    </lineage>
</organism>
<dbReference type="Gene3D" id="3.30.70.60">
    <property type="match status" value="1"/>
</dbReference>
<evidence type="ECO:0000313" key="2">
    <source>
        <dbReference type="Proteomes" id="UP000807850"/>
    </source>
</evidence>
<evidence type="ECO:0000313" key="1">
    <source>
        <dbReference type="EMBL" id="MBI3539242.1"/>
    </source>
</evidence>